<accession>A0AAE4B0A0</accession>
<dbReference type="AlphaFoldDB" id="A0AAE4B0A0"/>
<gene>
    <name evidence="1" type="ORF">J2S42_003302</name>
</gene>
<protein>
    <submittedName>
        <fullName evidence="1">Uncharacterized protein</fullName>
    </submittedName>
</protein>
<reference evidence="1 2" key="1">
    <citation type="submission" date="2023-07" db="EMBL/GenBank/DDBJ databases">
        <title>Sequencing the genomes of 1000 actinobacteria strains.</title>
        <authorList>
            <person name="Klenk H.-P."/>
        </authorList>
    </citation>
    <scope>NUCLEOTIDE SEQUENCE [LARGE SCALE GENOMIC DNA]</scope>
    <source>
        <strain evidence="1 2">DSM 44709</strain>
    </source>
</reference>
<evidence type="ECO:0000313" key="1">
    <source>
        <dbReference type="EMBL" id="MDQ0366633.1"/>
    </source>
</evidence>
<evidence type="ECO:0000313" key="2">
    <source>
        <dbReference type="Proteomes" id="UP001240236"/>
    </source>
</evidence>
<sequence>MKVVMLRPRGVPIMKRSALRVLGQPALIAWALATTRGRR</sequence>
<dbReference type="Proteomes" id="UP001240236">
    <property type="component" value="Unassembled WGS sequence"/>
</dbReference>
<comment type="caution">
    <text evidence="1">The sequence shown here is derived from an EMBL/GenBank/DDBJ whole genome shotgun (WGS) entry which is preliminary data.</text>
</comment>
<name>A0AAE4B0A0_9ACTN</name>
<keyword evidence="2" id="KW-1185">Reference proteome</keyword>
<proteinExistence type="predicted"/>
<organism evidence="1 2">
    <name type="scientific">Catenuloplanes indicus</name>
    <dbReference type="NCBI Taxonomy" id="137267"/>
    <lineage>
        <taxon>Bacteria</taxon>
        <taxon>Bacillati</taxon>
        <taxon>Actinomycetota</taxon>
        <taxon>Actinomycetes</taxon>
        <taxon>Micromonosporales</taxon>
        <taxon>Micromonosporaceae</taxon>
        <taxon>Catenuloplanes</taxon>
    </lineage>
</organism>
<dbReference type="EMBL" id="JAUSUZ010000001">
    <property type="protein sequence ID" value="MDQ0366633.1"/>
    <property type="molecule type" value="Genomic_DNA"/>
</dbReference>